<keyword evidence="7" id="KW-0067">ATP-binding</keyword>
<protein>
    <recommendedName>
        <fullName evidence="3">tRNA dimethylallyltransferase</fullName>
        <ecNumber evidence="3">2.5.1.75</ecNumber>
    </recommendedName>
</protein>
<comment type="cofactor">
    <cofactor evidence="1">
        <name>Mg(2+)</name>
        <dbReference type="ChEBI" id="CHEBI:18420"/>
    </cofactor>
</comment>
<dbReference type="HAMAP" id="MF_00185">
    <property type="entry name" value="IPP_trans"/>
    <property type="match status" value="1"/>
</dbReference>
<evidence type="ECO:0000313" key="10">
    <source>
        <dbReference type="EMBL" id="VAW32681.1"/>
    </source>
</evidence>
<dbReference type="GO" id="GO:0005524">
    <property type="term" value="F:ATP binding"/>
    <property type="evidence" value="ECO:0007669"/>
    <property type="project" value="UniProtKB-KW"/>
</dbReference>
<organism evidence="10">
    <name type="scientific">hydrothermal vent metagenome</name>
    <dbReference type="NCBI Taxonomy" id="652676"/>
    <lineage>
        <taxon>unclassified sequences</taxon>
        <taxon>metagenomes</taxon>
        <taxon>ecological metagenomes</taxon>
    </lineage>
</organism>
<accession>A0A3B0UNC4</accession>
<dbReference type="Gene3D" id="3.40.50.300">
    <property type="entry name" value="P-loop containing nucleotide triphosphate hydrolases"/>
    <property type="match status" value="1"/>
</dbReference>
<dbReference type="Pfam" id="PF01715">
    <property type="entry name" value="IPPT"/>
    <property type="match status" value="1"/>
</dbReference>
<dbReference type="PANTHER" id="PTHR11088:SF60">
    <property type="entry name" value="TRNA DIMETHYLALLYLTRANSFERASE"/>
    <property type="match status" value="1"/>
</dbReference>
<comment type="similarity">
    <text evidence="2">Belongs to the IPP transferase family.</text>
</comment>
<keyword evidence="4 10" id="KW-0808">Transferase</keyword>
<evidence type="ECO:0000256" key="9">
    <source>
        <dbReference type="ARBA" id="ARBA00049563"/>
    </source>
</evidence>
<dbReference type="InterPro" id="IPR027417">
    <property type="entry name" value="P-loop_NTPase"/>
</dbReference>
<dbReference type="EMBL" id="UOEV01000062">
    <property type="protein sequence ID" value="VAW32681.1"/>
    <property type="molecule type" value="Genomic_DNA"/>
</dbReference>
<dbReference type="NCBIfam" id="TIGR00174">
    <property type="entry name" value="miaA"/>
    <property type="match status" value="1"/>
</dbReference>
<evidence type="ECO:0000256" key="1">
    <source>
        <dbReference type="ARBA" id="ARBA00001946"/>
    </source>
</evidence>
<evidence type="ECO:0000256" key="5">
    <source>
        <dbReference type="ARBA" id="ARBA00022694"/>
    </source>
</evidence>
<dbReference type="EC" id="2.5.1.75" evidence="3"/>
<reference evidence="10" key="1">
    <citation type="submission" date="2018-06" db="EMBL/GenBank/DDBJ databases">
        <authorList>
            <person name="Zhirakovskaya E."/>
        </authorList>
    </citation>
    <scope>NUCLEOTIDE SEQUENCE</scope>
</reference>
<dbReference type="PANTHER" id="PTHR11088">
    <property type="entry name" value="TRNA DIMETHYLALLYLTRANSFERASE"/>
    <property type="match status" value="1"/>
</dbReference>
<dbReference type="GO" id="GO:0052381">
    <property type="term" value="F:tRNA dimethylallyltransferase activity"/>
    <property type="evidence" value="ECO:0007669"/>
    <property type="project" value="UniProtKB-EC"/>
</dbReference>
<evidence type="ECO:0000256" key="8">
    <source>
        <dbReference type="ARBA" id="ARBA00022842"/>
    </source>
</evidence>
<keyword evidence="8" id="KW-0460">Magnesium</keyword>
<dbReference type="InterPro" id="IPR018022">
    <property type="entry name" value="IPT"/>
</dbReference>
<comment type="catalytic activity">
    <reaction evidence="9">
        <text>adenosine(37) in tRNA + dimethylallyl diphosphate = N(6)-dimethylallyladenosine(37) in tRNA + diphosphate</text>
        <dbReference type="Rhea" id="RHEA:26482"/>
        <dbReference type="Rhea" id="RHEA-COMP:10162"/>
        <dbReference type="Rhea" id="RHEA-COMP:10375"/>
        <dbReference type="ChEBI" id="CHEBI:33019"/>
        <dbReference type="ChEBI" id="CHEBI:57623"/>
        <dbReference type="ChEBI" id="CHEBI:74411"/>
        <dbReference type="ChEBI" id="CHEBI:74415"/>
        <dbReference type="EC" id="2.5.1.75"/>
    </reaction>
</comment>
<gene>
    <name evidence="10" type="ORF">MNBD_CPR01-540</name>
</gene>
<keyword evidence="6" id="KW-0547">Nucleotide-binding</keyword>
<evidence type="ECO:0000256" key="2">
    <source>
        <dbReference type="ARBA" id="ARBA00005842"/>
    </source>
</evidence>
<evidence type="ECO:0000256" key="7">
    <source>
        <dbReference type="ARBA" id="ARBA00022840"/>
    </source>
</evidence>
<dbReference type="AlphaFoldDB" id="A0A3B0UNC4"/>
<evidence type="ECO:0000256" key="4">
    <source>
        <dbReference type="ARBA" id="ARBA00022679"/>
    </source>
</evidence>
<evidence type="ECO:0000256" key="6">
    <source>
        <dbReference type="ARBA" id="ARBA00022741"/>
    </source>
</evidence>
<dbReference type="SUPFAM" id="SSF52540">
    <property type="entry name" value="P-loop containing nucleoside triphosphate hydrolases"/>
    <property type="match status" value="1"/>
</dbReference>
<dbReference type="GO" id="GO:0006400">
    <property type="term" value="P:tRNA modification"/>
    <property type="evidence" value="ECO:0007669"/>
    <property type="project" value="TreeGrafter"/>
</dbReference>
<proteinExistence type="inferred from homology"/>
<evidence type="ECO:0000256" key="3">
    <source>
        <dbReference type="ARBA" id="ARBA00012665"/>
    </source>
</evidence>
<dbReference type="Gene3D" id="1.10.20.140">
    <property type="match status" value="1"/>
</dbReference>
<keyword evidence="5" id="KW-0819">tRNA processing</keyword>
<sequence length="283" mass="32542">MPIPIICIIGPTASGKTSRSIAEAKVRNGEIISVDSRQVYRTLDIGTEKITPREMCGIPHHLIDIHEPEDIYSSGDFVKDASRLIKEINARGKTPILAGGSHFYFDALLHGVPVDAPKNQELRERLDTLSDDELFTMVRKADPRRASELDPKNRRRIIRALEIIDALGNVPKRKKQDAQENVIYSPEWIIIDPPKEVLRERIDTRLKETLESGLIEEVRHVRNRVGDARLNELGLEYRIIGEYLRDERTRDSLFPTISAKLWQYARHQKSWIRKLKNENSIDN</sequence>
<dbReference type="InterPro" id="IPR039657">
    <property type="entry name" value="Dimethylallyltransferase"/>
</dbReference>
<name>A0A3B0UNC4_9ZZZZ</name>